<feature type="domain" description="RING-type" evidence="3">
    <location>
        <begin position="66"/>
        <end position="108"/>
    </location>
</feature>
<protein>
    <recommendedName>
        <fullName evidence="3">RING-type domain-containing protein</fullName>
    </recommendedName>
</protein>
<evidence type="ECO:0000259" key="3">
    <source>
        <dbReference type="PROSITE" id="PS50089"/>
    </source>
</evidence>
<feature type="region of interest" description="Disordered" evidence="2">
    <location>
        <begin position="35"/>
        <end position="55"/>
    </location>
</feature>
<dbReference type="Gene3D" id="3.30.40.10">
    <property type="entry name" value="Zinc/RING finger domain, C3HC4 (zinc finger)"/>
    <property type="match status" value="1"/>
</dbReference>
<dbReference type="EMBL" id="SNRW01000263">
    <property type="protein sequence ID" value="KAA6402250.1"/>
    <property type="molecule type" value="Genomic_DNA"/>
</dbReference>
<gene>
    <name evidence="4" type="ORF">EZS28_002230</name>
</gene>
<keyword evidence="1" id="KW-0862">Zinc</keyword>
<dbReference type="GO" id="GO:0008270">
    <property type="term" value="F:zinc ion binding"/>
    <property type="evidence" value="ECO:0007669"/>
    <property type="project" value="UniProtKB-KW"/>
</dbReference>
<dbReference type="SUPFAM" id="SSF57850">
    <property type="entry name" value="RING/U-box"/>
    <property type="match status" value="1"/>
</dbReference>
<sequence>GKVTKLPWLKTASEYKTFRQEKSSGVEYDRLVINTRELPPAKKDTQGEQTQQQKEEDIVVPVVGDCGLCHKPQDARDPGALVLKCGHFFHRLCAQVWIDRKLPCPHCDQPMIENKIQN</sequence>
<evidence type="ECO:0000313" key="5">
    <source>
        <dbReference type="Proteomes" id="UP000324800"/>
    </source>
</evidence>
<dbReference type="Proteomes" id="UP000324800">
    <property type="component" value="Unassembled WGS sequence"/>
</dbReference>
<evidence type="ECO:0000256" key="2">
    <source>
        <dbReference type="SAM" id="MobiDB-lite"/>
    </source>
</evidence>
<dbReference type="InterPro" id="IPR001841">
    <property type="entry name" value="Znf_RING"/>
</dbReference>
<dbReference type="Pfam" id="PF13639">
    <property type="entry name" value="zf-RING_2"/>
    <property type="match status" value="1"/>
</dbReference>
<comment type="caution">
    <text evidence="4">The sequence shown here is derived from an EMBL/GenBank/DDBJ whole genome shotgun (WGS) entry which is preliminary data.</text>
</comment>
<evidence type="ECO:0000313" key="4">
    <source>
        <dbReference type="EMBL" id="KAA6402250.1"/>
    </source>
</evidence>
<keyword evidence="1" id="KW-0863">Zinc-finger</keyword>
<evidence type="ECO:0000256" key="1">
    <source>
        <dbReference type="PROSITE-ProRule" id="PRU00175"/>
    </source>
</evidence>
<keyword evidence="1" id="KW-0479">Metal-binding</keyword>
<accession>A0A5J4X4Y8</accession>
<dbReference type="PROSITE" id="PS50089">
    <property type="entry name" value="ZF_RING_2"/>
    <property type="match status" value="1"/>
</dbReference>
<dbReference type="AlphaFoldDB" id="A0A5J4X4Y8"/>
<proteinExistence type="predicted"/>
<organism evidence="4 5">
    <name type="scientific">Streblomastix strix</name>
    <dbReference type="NCBI Taxonomy" id="222440"/>
    <lineage>
        <taxon>Eukaryota</taxon>
        <taxon>Metamonada</taxon>
        <taxon>Preaxostyla</taxon>
        <taxon>Oxymonadida</taxon>
        <taxon>Streblomastigidae</taxon>
        <taxon>Streblomastix</taxon>
    </lineage>
</organism>
<feature type="non-terminal residue" evidence="4">
    <location>
        <position position="1"/>
    </location>
</feature>
<dbReference type="OrthoDB" id="428577at2759"/>
<dbReference type="InterPro" id="IPR013083">
    <property type="entry name" value="Znf_RING/FYVE/PHD"/>
</dbReference>
<name>A0A5J4X4Y8_9EUKA</name>
<dbReference type="SMART" id="SM00184">
    <property type="entry name" value="RING"/>
    <property type="match status" value="1"/>
</dbReference>
<reference evidence="4 5" key="1">
    <citation type="submission" date="2019-03" db="EMBL/GenBank/DDBJ databases">
        <title>Single cell metagenomics reveals metabolic interactions within the superorganism composed of flagellate Streblomastix strix and complex community of Bacteroidetes bacteria on its surface.</title>
        <authorList>
            <person name="Treitli S.C."/>
            <person name="Kolisko M."/>
            <person name="Husnik F."/>
            <person name="Keeling P."/>
            <person name="Hampl V."/>
        </authorList>
    </citation>
    <scope>NUCLEOTIDE SEQUENCE [LARGE SCALE GENOMIC DNA]</scope>
    <source>
        <strain evidence="4">ST1C</strain>
    </source>
</reference>